<dbReference type="InterPro" id="IPR013783">
    <property type="entry name" value="Ig-like_fold"/>
</dbReference>
<dbReference type="Pfam" id="PF00629">
    <property type="entry name" value="MAM"/>
    <property type="match status" value="1"/>
</dbReference>
<gene>
    <name evidence="6" type="ORF">SAMN06265371_102407</name>
</gene>
<evidence type="ECO:0000313" key="6">
    <source>
        <dbReference type="EMBL" id="SNR41275.1"/>
    </source>
</evidence>
<dbReference type="NCBIfam" id="NF012200">
    <property type="entry name" value="choice_anch_D"/>
    <property type="match status" value="1"/>
</dbReference>
<dbReference type="InterPro" id="IPR000998">
    <property type="entry name" value="MAM_dom"/>
</dbReference>
<dbReference type="InterPro" id="IPR006558">
    <property type="entry name" value="LamG-like"/>
</dbReference>
<dbReference type="PROSITE" id="PS50060">
    <property type="entry name" value="MAM_2"/>
    <property type="match status" value="1"/>
</dbReference>
<sequence>MLKSIKLAILGCFFIIPLYAQTTIDSFDFESGIEGWSQSAMDDFDLIRQSEGTPSNNTGPNTASSGNFYMFAEMSSPRESGDSAIFTSPVIDLSGYMQPTFSFDYHMYSSNSISDVGTLALEINENNTGWQSTSFSLTGSQNYDQDTWLPGLVDLLAYQGSSVQFRFVITRANTWQGDIAFDNITIEGTALVAGVEIYVAGNGFEIPTGTTAISITNGTDFGGVNLASSSVAQTFTIENWGLDDLVLNNSPYVSITGADAGHFSIDVASTTSPITSANSTTFQVTFSPLSLGTKTATIQISNNDTDEGLYSFNVQGTGVQNFFDSDGDGVFDHVDIDDDNDGVLDALEESACKSSSISVPANYKFLNETFGTLAPGARTTINTSYNATTTYCYEEGIGTGSSCGSTWILDDGEYVVVSKITGTDTADPDNIHGDLAWTNVLDHTADDGDTGGMAVFNAAWDPGVFYETTITGILPNVPITYSFWVLNIMAESKFPGSILPNVTVQFVDLFGNIITSIDTGEFGRCASGVNDNSCTANEWQNFTRDDIVLGNVDKFIVRFINNAPGGAGNDLALDDIVISQTLCDKDSDGVADVFDLDSDNDGIPDVVESGLGIISLGTAKIPFPSGWVDANGNGMHDAAESNVILDSDSDGTPNYLDLDSDNDGIFDVDESGAGNTANATFQNGDGDISGNGVGQGPDTDYVRETDYESDGTLEYFTDGILDVYDYFNGSTFETAYGNENQGVGNTYYVLDSDADGIPDYMDVTSDGVTFDISHTLYANLDADNDGIIDDTNDSEGDGIVDLFDTDDSAFGSPRDLDRCLNLYFDGRNDYAEDSAVINAWGEATMMCWIKMDPASAGIQHIMGQNEFNIQLNANKTISAHASGNTLNYSTPLNVNQWVHIATSYSSLNNEFKLFINGEEIAIETGVSGALSADTSLFTIGKLPGVNSNFYHGYIDEVRVFNKALSNNELQKIVYQEIENNGGIVRGSIIPMNVTNFIDEDTVTPLDWTYLQRYFKMDVYKDDIIDDLSTPAVDVGAGATIYNMKIIDVQTAPLPFVTNQTGTLPTAVNHTINGVNGNDAIAYDWSIVNILHDAVYYNNYQKHLGLIVNNLDAGSNPIEYSIQNNSELNVSWYLKLDGFIDLEGESQLVQGAESVLDEDSVGYIEQDQQGTQSSYNYNYWSSSVSPIAAGAGTNNTSNTISEVLFDGTIANNPAAINFQPEHTAADGAVTSPITLSSYWLYTFNGLDNDYNSWVSIDEDSSVLAGEGYTMKGTSGVAAIIDNQNYVFKGKPHNGDITLSIALNDNRLVGNPYSSAMDANAFILDNISDSGGNAATNVFNGALYFWDHFSGHTHVLSEYVGGYATYTLMGGAKAYANDERIQNNGSSGVKVPERYIPVNQGFFVNASLDTVSNSISTSVTGGAVIFKNSQRVCVTENSGNSVFLKSAHSKETTKQLVVEEDTRSKVRLLFKSPTGYERQLLVGADANASANFDLGYDGFLIEDNVADMFWAFSDAKFVIQAVDTFKLDQELKIGLRIESAGIASISIDTLENIDEGFELFIHDNLTGKNYDIIKNSAEIHLEPGEYMDRFDVRFKAEKTLSVENEAALNGIHVFVNNSSNELQIKNTLNTEIKTICLYNSLGQLQHKWQKNLENAQISLPVNNKVPGMYLVQVKTNTGLFNKKVIVN</sequence>
<keyword evidence="1 4" id="KW-0732">Signal</keyword>
<dbReference type="RefSeq" id="WP_089380586.1">
    <property type="nucleotide sequence ID" value="NZ_FZNT01000002.1"/>
</dbReference>
<dbReference type="SUPFAM" id="SSF103647">
    <property type="entry name" value="TSP type-3 repeat"/>
    <property type="match status" value="1"/>
</dbReference>
<dbReference type="PANTHER" id="PTHR23282">
    <property type="entry name" value="APICAL ENDOSOMAL GLYCOPROTEIN PRECURSOR"/>
    <property type="match status" value="1"/>
</dbReference>
<dbReference type="InterPro" id="IPR026444">
    <property type="entry name" value="Secre_tail"/>
</dbReference>
<proteinExistence type="predicted"/>
<dbReference type="InterPro" id="IPR051560">
    <property type="entry name" value="MAM_domain-containing"/>
</dbReference>
<evidence type="ECO:0000256" key="3">
    <source>
        <dbReference type="SAM" id="MobiDB-lite"/>
    </source>
</evidence>
<dbReference type="SMART" id="SM00137">
    <property type="entry name" value="MAM"/>
    <property type="match status" value="1"/>
</dbReference>
<protein>
    <submittedName>
        <fullName evidence="6">Por secretion system C-terminal sorting domain-containing protein</fullName>
    </submittedName>
</protein>
<keyword evidence="2" id="KW-1015">Disulfide bond</keyword>
<feature type="region of interest" description="Disordered" evidence="3">
    <location>
        <begin position="669"/>
        <end position="698"/>
    </location>
</feature>
<dbReference type="Pfam" id="PF13385">
    <property type="entry name" value="Laminin_G_3"/>
    <property type="match status" value="1"/>
</dbReference>
<feature type="chain" id="PRO_5012760064" evidence="4">
    <location>
        <begin position="21"/>
        <end position="1685"/>
    </location>
</feature>
<dbReference type="GO" id="GO:0016020">
    <property type="term" value="C:membrane"/>
    <property type="evidence" value="ECO:0007669"/>
    <property type="project" value="InterPro"/>
</dbReference>
<evidence type="ECO:0000259" key="5">
    <source>
        <dbReference type="PROSITE" id="PS50060"/>
    </source>
</evidence>
<evidence type="ECO:0000256" key="4">
    <source>
        <dbReference type="SAM" id="SignalP"/>
    </source>
</evidence>
<feature type="domain" description="MAM" evidence="5">
    <location>
        <begin position="25"/>
        <end position="186"/>
    </location>
</feature>
<dbReference type="GO" id="GO:0004553">
    <property type="term" value="F:hydrolase activity, hydrolyzing O-glycosyl compounds"/>
    <property type="evidence" value="ECO:0007669"/>
    <property type="project" value="UniProtKB-ARBA"/>
</dbReference>
<organism evidence="6 7">
    <name type="scientific">Lutibacter agarilyticus</name>
    <dbReference type="NCBI Taxonomy" id="1109740"/>
    <lineage>
        <taxon>Bacteria</taxon>
        <taxon>Pseudomonadati</taxon>
        <taxon>Bacteroidota</taxon>
        <taxon>Flavobacteriia</taxon>
        <taxon>Flavobacteriales</taxon>
        <taxon>Flavobacteriaceae</taxon>
        <taxon>Lutibacter</taxon>
    </lineage>
</organism>
<dbReference type="SMART" id="SM00560">
    <property type="entry name" value="LamGL"/>
    <property type="match status" value="1"/>
</dbReference>
<dbReference type="Gene3D" id="2.60.40.10">
    <property type="entry name" value="Immunoglobulins"/>
    <property type="match status" value="1"/>
</dbReference>
<dbReference type="OrthoDB" id="2582440at2"/>
<dbReference type="Gene3D" id="2.60.120.200">
    <property type="match status" value="2"/>
</dbReference>
<dbReference type="Proteomes" id="UP000198384">
    <property type="component" value="Unassembled WGS sequence"/>
</dbReference>
<reference evidence="6 7" key="1">
    <citation type="submission" date="2017-06" db="EMBL/GenBank/DDBJ databases">
        <authorList>
            <person name="Kim H.J."/>
            <person name="Triplett B.A."/>
        </authorList>
    </citation>
    <scope>NUCLEOTIDE SEQUENCE [LARGE SCALE GENOMIC DNA]</scope>
    <source>
        <strain evidence="6 7">DSM 29150</strain>
    </source>
</reference>
<name>A0A238W3T9_9FLAO</name>
<dbReference type="EMBL" id="FZNT01000002">
    <property type="protein sequence ID" value="SNR41275.1"/>
    <property type="molecule type" value="Genomic_DNA"/>
</dbReference>
<dbReference type="InterPro" id="IPR013320">
    <property type="entry name" value="ConA-like_dom_sf"/>
</dbReference>
<evidence type="ECO:0000256" key="2">
    <source>
        <dbReference type="ARBA" id="ARBA00023157"/>
    </source>
</evidence>
<feature type="signal peptide" evidence="4">
    <location>
        <begin position="1"/>
        <end position="20"/>
    </location>
</feature>
<dbReference type="InterPro" id="IPR028974">
    <property type="entry name" value="TSP_type-3_rpt"/>
</dbReference>
<dbReference type="GO" id="GO:0005975">
    <property type="term" value="P:carbohydrate metabolic process"/>
    <property type="evidence" value="ECO:0007669"/>
    <property type="project" value="UniProtKB-ARBA"/>
</dbReference>
<accession>A0A238W3T9</accession>
<keyword evidence="7" id="KW-1185">Reference proteome</keyword>
<dbReference type="SUPFAM" id="SSF49899">
    <property type="entry name" value="Concanavalin A-like lectins/glucanases"/>
    <property type="match status" value="2"/>
</dbReference>
<dbReference type="PANTHER" id="PTHR23282:SF101">
    <property type="entry name" value="MAM DOMAIN-CONTAINING PROTEIN"/>
    <property type="match status" value="1"/>
</dbReference>
<feature type="compositionally biased region" description="Polar residues" evidence="3">
    <location>
        <begin position="673"/>
        <end position="683"/>
    </location>
</feature>
<dbReference type="GO" id="GO:0005509">
    <property type="term" value="F:calcium ion binding"/>
    <property type="evidence" value="ECO:0007669"/>
    <property type="project" value="InterPro"/>
</dbReference>
<dbReference type="NCBIfam" id="TIGR04183">
    <property type="entry name" value="Por_Secre_tail"/>
    <property type="match status" value="1"/>
</dbReference>
<dbReference type="CDD" id="cd06263">
    <property type="entry name" value="MAM"/>
    <property type="match status" value="1"/>
</dbReference>
<evidence type="ECO:0000313" key="7">
    <source>
        <dbReference type="Proteomes" id="UP000198384"/>
    </source>
</evidence>
<evidence type="ECO:0000256" key="1">
    <source>
        <dbReference type="ARBA" id="ARBA00022729"/>
    </source>
</evidence>